<evidence type="ECO:0000313" key="3">
    <source>
        <dbReference type="Proteomes" id="UP000053647"/>
    </source>
</evidence>
<feature type="region of interest" description="Disordered" evidence="1">
    <location>
        <begin position="204"/>
        <end position="438"/>
    </location>
</feature>
<accession>A0A0C9TL08</accession>
<dbReference type="EMBL" id="KN819716">
    <property type="protein sequence ID" value="KIJ08036.1"/>
    <property type="molecule type" value="Genomic_DNA"/>
</dbReference>
<feature type="compositionally biased region" description="Low complexity" evidence="1">
    <location>
        <begin position="283"/>
        <end position="297"/>
    </location>
</feature>
<keyword evidence="3" id="KW-1185">Reference proteome</keyword>
<protein>
    <submittedName>
        <fullName evidence="2">Uncharacterized protein</fullName>
    </submittedName>
</protein>
<dbReference type="HOGENOM" id="CLU_543015_0_0_1"/>
<gene>
    <name evidence="2" type="ORF">PAXINDRAFT_18795</name>
</gene>
<feature type="region of interest" description="Disordered" evidence="1">
    <location>
        <begin position="55"/>
        <end position="87"/>
    </location>
</feature>
<sequence>MSSPVSHNTIQAYLDGPLVSESKINAAGGVLKYWELARATRPRVAQMALDFLSAPVHEKKKQPAPNKQPTPKLIKKPKGAAGRSPPNGYNIQEAMELDKREYNAFTAIARHLSHRYLDPTKTMRDQDQFTVVMVLSFAQKRFSTLADYANNWPMRDFISRFLRNHVQYLKNNNDVLEDALHGSTREFLDMDIDDLAAFVNRKDKKRHDGESDDGGEDEDEDEDDNGNKGEEEEGDGEEEEAEEIDESEPEEEVQRVKKHKPIKIISSKLNSSSKKSKSGVVNSQAKKASKKMVSVVQQDEDDQSEAMKGKCSKKVSKQVTGNVKRQGEDNQRKTQKRKTTSQDSEEEVNDLDAMDAHKTKRRCLVVSQDTEKENDSDVVVHRTKRQHVVSQGSNEEENDSDVVAHRTKRHRLINWDDEDQLGQGEDSGSPGAESDPVVRCPSDGCMDILLELDERPRHLVELMDQLSAFERDGDTDSQAYLRLEAQVCIEVWKAGEYSHFLQ</sequence>
<evidence type="ECO:0000313" key="2">
    <source>
        <dbReference type="EMBL" id="KIJ08036.1"/>
    </source>
</evidence>
<dbReference type="Proteomes" id="UP000053647">
    <property type="component" value="Unassembled WGS sequence"/>
</dbReference>
<reference evidence="3" key="2">
    <citation type="submission" date="2015-01" db="EMBL/GenBank/DDBJ databases">
        <title>Evolutionary Origins and Diversification of the Mycorrhizal Mutualists.</title>
        <authorList>
            <consortium name="DOE Joint Genome Institute"/>
            <consortium name="Mycorrhizal Genomics Consortium"/>
            <person name="Kohler A."/>
            <person name="Kuo A."/>
            <person name="Nagy L.G."/>
            <person name="Floudas D."/>
            <person name="Copeland A."/>
            <person name="Barry K.W."/>
            <person name="Cichocki N."/>
            <person name="Veneault-Fourrey C."/>
            <person name="LaButti K."/>
            <person name="Lindquist E.A."/>
            <person name="Lipzen A."/>
            <person name="Lundell T."/>
            <person name="Morin E."/>
            <person name="Murat C."/>
            <person name="Riley R."/>
            <person name="Ohm R."/>
            <person name="Sun H."/>
            <person name="Tunlid A."/>
            <person name="Henrissat B."/>
            <person name="Grigoriev I.V."/>
            <person name="Hibbett D.S."/>
            <person name="Martin F."/>
        </authorList>
    </citation>
    <scope>NUCLEOTIDE SEQUENCE [LARGE SCALE GENOMIC DNA]</scope>
    <source>
        <strain evidence="3">ATCC 200175</strain>
    </source>
</reference>
<organism evidence="2 3">
    <name type="scientific">Paxillus involutus ATCC 200175</name>
    <dbReference type="NCBI Taxonomy" id="664439"/>
    <lineage>
        <taxon>Eukaryota</taxon>
        <taxon>Fungi</taxon>
        <taxon>Dikarya</taxon>
        <taxon>Basidiomycota</taxon>
        <taxon>Agaricomycotina</taxon>
        <taxon>Agaricomycetes</taxon>
        <taxon>Agaricomycetidae</taxon>
        <taxon>Boletales</taxon>
        <taxon>Paxilineae</taxon>
        <taxon>Paxillaceae</taxon>
        <taxon>Paxillus</taxon>
    </lineage>
</organism>
<feature type="compositionally biased region" description="Acidic residues" evidence="1">
    <location>
        <begin position="210"/>
        <end position="251"/>
    </location>
</feature>
<name>A0A0C9TL08_PAXIN</name>
<proteinExistence type="predicted"/>
<feature type="compositionally biased region" description="Acidic residues" evidence="1">
    <location>
        <begin position="343"/>
        <end position="353"/>
    </location>
</feature>
<reference evidence="2 3" key="1">
    <citation type="submission" date="2014-06" db="EMBL/GenBank/DDBJ databases">
        <authorList>
            <consortium name="DOE Joint Genome Institute"/>
            <person name="Kuo A."/>
            <person name="Kohler A."/>
            <person name="Nagy L.G."/>
            <person name="Floudas D."/>
            <person name="Copeland A."/>
            <person name="Barry K.W."/>
            <person name="Cichocki N."/>
            <person name="Veneault-Fourrey C."/>
            <person name="LaButti K."/>
            <person name="Lindquist E.A."/>
            <person name="Lipzen A."/>
            <person name="Lundell T."/>
            <person name="Morin E."/>
            <person name="Murat C."/>
            <person name="Sun H."/>
            <person name="Tunlid A."/>
            <person name="Henrissat B."/>
            <person name="Grigoriev I.V."/>
            <person name="Hibbett D.S."/>
            <person name="Martin F."/>
            <person name="Nordberg H.P."/>
            <person name="Cantor M.N."/>
            <person name="Hua S.X."/>
        </authorList>
    </citation>
    <scope>NUCLEOTIDE SEQUENCE [LARGE SCALE GENOMIC DNA]</scope>
    <source>
        <strain evidence="2 3">ATCC 200175</strain>
    </source>
</reference>
<dbReference type="OrthoDB" id="2682158at2759"/>
<evidence type="ECO:0000256" key="1">
    <source>
        <dbReference type="SAM" id="MobiDB-lite"/>
    </source>
</evidence>
<feature type="compositionally biased region" description="Low complexity" evidence="1">
    <location>
        <begin position="263"/>
        <end position="273"/>
    </location>
</feature>
<dbReference type="AlphaFoldDB" id="A0A0C9TL08"/>
<feature type="compositionally biased region" description="Basic and acidic residues" evidence="1">
    <location>
        <begin position="369"/>
        <end position="380"/>
    </location>
</feature>